<sequence>MRGSVTPFQCGGWKERGPCLPHTSQHQGKANTTAKGTVQCLRLKWNWDVSNFVASETLTTSSKLVQKTPLDLPSSELLQST</sequence>
<gene>
    <name evidence="1" type="ORF">Y1Q_0008699</name>
</gene>
<accession>A0A151N9K8</accession>
<comment type="caution">
    <text evidence="1">The sequence shown here is derived from an EMBL/GenBank/DDBJ whole genome shotgun (WGS) entry which is preliminary data.</text>
</comment>
<name>A0A151N9K8_ALLMI</name>
<dbReference type="AlphaFoldDB" id="A0A151N9K8"/>
<dbReference type="EMBL" id="AKHW03003682">
    <property type="protein sequence ID" value="KYO33512.1"/>
    <property type="molecule type" value="Genomic_DNA"/>
</dbReference>
<keyword evidence="2" id="KW-1185">Reference proteome</keyword>
<evidence type="ECO:0000313" key="2">
    <source>
        <dbReference type="Proteomes" id="UP000050525"/>
    </source>
</evidence>
<proteinExistence type="predicted"/>
<reference evidence="1 2" key="1">
    <citation type="journal article" date="2012" name="Genome Biol.">
        <title>Sequencing three crocodilian genomes to illuminate the evolution of archosaurs and amniotes.</title>
        <authorList>
            <person name="St John J.A."/>
            <person name="Braun E.L."/>
            <person name="Isberg S.R."/>
            <person name="Miles L.G."/>
            <person name="Chong A.Y."/>
            <person name="Gongora J."/>
            <person name="Dalzell P."/>
            <person name="Moran C."/>
            <person name="Bed'hom B."/>
            <person name="Abzhanov A."/>
            <person name="Burgess S.C."/>
            <person name="Cooksey A.M."/>
            <person name="Castoe T.A."/>
            <person name="Crawford N.G."/>
            <person name="Densmore L.D."/>
            <person name="Drew J.C."/>
            <person name="Edwards S.V."/>
            <person name="Faircloth B.C."/>
            <person name="Fujita M.K."/>
            <person name="Greenwold M.J."/>
            <person name="Hoffmann F.G."/>
            <person name="Howard J.M."/>
            <person name="Iguchi T."/>
            <person name="Janes D.E."/>
            <person name="Khan S.Y."/>
            <person name="Kohno S."/>
            <person name="de Koning A.J."/>
            <person name="Lance S.L."/>
            <person name="McCarthy F.M."/>
            <person name="McCormack J.E."/>
            <person name="Merchant M.E."/>
            <person name="Peterson D.G."/>
            <person name="Pollock D.D."/>
            <person name="Pourmand N."/>
            <person name="Raney B.J."/>
            <person name="Roessler K.A."/>
            <person name="Sanford J.R."/>
            <person name="Sawyer R.H."/>
            <person name="Schmidt C.J."/>
            <person name="Triplett E.W."/>
            <person name="Tuberville T.D."/>
            <person name="Venegas-Anaya M."/>
            <person name="Howard J.T."/>
            <person name="Jarvis E.D."/>
            <person name="Guillette L.J.Jr."/>
            <person name="Glenn T.C."/>
            <person name="Green R.E."/>
            <person name="Ray D.A."/>
        </authorList>
    </citation>
    <scope>NUCLEOTIDE SEQUENCE [LARGE SCALE GENOMIC DNA]</scope>
    <source>
        <strain evidence="1">KSC_2009_1</strain>
    </source>
</reference>
<evidence type="ECO:0000313" key="1">
    <source>
        <dbReference type="EMBL" id="KYO33512.1"/>
    </source>
</evidence>
<protein>
    <submittedName>
        <fullName evidence="1">Uncharacterized protein</fullName>
    </submittedName>
</protein>
<dbReference type="Proteomes" id="UP000050525">
    <property type="component" value="Unassembled WGS sequence"/>
</dbReference>
<organism evidence="1 2">
    <name type="scientific">Alligator mississippiensis</name>
    <name type="common">American alligator</name>
    <dbReference type="NCBI Taxonomy" id="8496"/>
    <lineage>
        <taxon>Eukaryota</taxon>
        <taxon>Metazoa</taxon>
        <taxon>Chordata</taxon>
        <taxon>Craniata</taxon>
        <taxon>Vertebrata</taxon>
        <taxon>Euteleostomi</taxon>
        <taxon>Archelosauria</taxon>
        <taxon>Archosauria</taxon>
        <taxon>Crocodylia</taxon>
        <taxon>Alligatoridae</taxon>
        <taxon>Alligatorinae</taxon>
        <taxon>Alligator</taxon>
    </lineage>
</organism>